<dbReference type="AlphaFoldDB" id="A0A381YUQ7"/>
<evidence type="ECO:0000256" key="1">
    <source>
        <dbReference type="ARBA" id="ARBA00022605"/>
    </source>
</evidence>
<name>A0A381YUQ7_9ZZZZ</name>
<dbReference type="GO" id="GO:0009094">
    <property type="term" value="P:L-phenylalanine biosynthetic process"/>
    <property type="evidence" value="ECO:0007669"/>
    <property type="project" value="UniProtKB-KW"/>
</dbReference>
<sequence length="266" mass="29997">MATLKIFPNSPQVKFCATFEEAFLLATQKPEINLVCPCENTVAGRVPEFHSLLRRYSLQIYAEHFEKISHNLLAVKGTTLDSIKNVHSHIHALGQCRKMILNHKFNEVIESDTAFSARYVSEKGDKTEAAIASKLAAQTYGLQILKSNVEDEPGANVTRFLVMGKESRHPEFTKEKNFITSCIFQLKSIPSALYKCLGSFSGYGINLCRLESFSIKNTFKQVAFYIEIEKHIEDPIMQKALEELGFHCETLTILGCYPASSYRLNS</sequence>
<dbReference type="GO" id="GO:0005737">
    <property type="term" value="C:cytoplasm"/>
    <property type="evidence" value="ECO:0007669"/>
    <property type="project" value="TreeGrafter"/>
</dbReference>
<dbReference type="PROSITE" id="PS51171">
    <property type="entry name" value="PREPHENATE_DEHYDR_3"/>
    <property type="match status" value="1"/>
</dbReference>
<dbReference type="PANTHER" id="PTHR21022:SF19">
    <property type="entry name" value="PREPHENATE DEHYDRATASE-RELATED"/>
    <property type="match status" value="1"/>
</dbReference>
<dbReference type="SUPFAM" id="SSF53850">
    <property type="entry name" value="Periplasmic binding protein-like II"/>
    <property type="match status" value="1"/>
</dbReference>
<protein>
    <recommendedName>
        <fullName evidence="6">Prephenate dehydratase domain-containing protein</fullName>
    </recommendedName>
</protein>
<evidence type="ECO:0000256" key="4">
    <source>
        <dbReference type="ARBA" id="ARBA00023239"/>
    </source>
</evidence>
<dbReference type="InterPro" id="IPR045865">
    <property type="entry name" value="ACT-like_dom_sf"/>
</dbReference>
<reference evidence="7" key="1">
    <citation type="submission" date="2018-05" db="EMBL/GenBank/DDBJ databases">
        <authorList>
            <person name="Lanie J.A."/>
            <person name="Ng W.-L."/>
            <person name="Kazmierczak K.M."/>
            <person name="Andrzejewski T.M."/>
            <person name="Davidsen T.M."/>
            <person name="Wayne K.J."/>
            <person name="Tettelin H."/>
            <person name="Glass J.I."/>
            <person name="Rusch D."/>
            <person name="Podicherti R."/>
            <person name="Tsui H.-C.T."/>
            <person name="Winkler M.E."/>
        </authorList>
    </citation>
    <scope>NUCLEOTIDE SEQUENCE</scope>
</reference>
<keyword evidence="3" id="KW-0584">Phenylalanine biosynthesis</keyword>
<dbReference type="CDD" id="cd04905">
    <property type="entry name" value="ACT_CM-PDT"/>
    <property type="match status" value="1"/>
</dbReference>
<dbReference type="PANTHER" id="PTHR21022">
    <property type="entry name" value="PREPHENATE DEHYDRATASE P PROTEIN"/>
    <property type="match status" value="1"/>
</dbReference>
<dbReference type="CDD" id="cd13631">
    <property type="entry name" value="PBP2_Ct-PDT_like"/>
    <property type="match status" value="1"/>
</dbReference>
<dbReference type="EMBL" id="UINC01019115">
    <property type="protein sequence ID" value="SVA80786.1"/>
    <property type="molecule type" value="Genomic_DNA"/>
</dbReference>
<dbReference type="InterPro" id="IPR001086">
    <property type="entry name" value="Preph_deHydtase"/>
</dbReference>
<evidence type="ECO:0000313" key="7">
    <source>
        <dbReference type="EMBL" id="SVA80786.1"/>
    </source>
</evidence>
<evidence type="ECO:0000256" key="5">
    <source>
        <dbReference type="ARBA" id="ARBA00029440"/>
    </source>
</evidence>
<keyword evidence="1" id="KW-0028">Amino-acid biosynthesis</keyword>
<accession>A0A381YUQ7</accession>
<dbReference type="Gene3D" id="3.40.190.10">
    <property type="entry name" value="Periplasmic binding protein-like II"/>
    <property type="match status" value="2"/>
</dbReference>
<dbReference type="GO" id="GO:0004664">
    <property type="term" value="F:prephenate dehydratase activity"/>
    <property type="evidence" value="ECO:0007669"/>
    <property type="project" value="InterPro"/>
</dbReference>
<evidence type="ECO:0000259" key="6">
    <source>
        <dbReference type="PROSITE" id="PS51171"/>
    </source>
</evidence>
<dbReference type="Gene3D" id="3.30.70.260">
    <property type="match status" value="1"/>
</dbReference>
<evidence type="ECO:0000256" key="2">
    <source>
        <dbReference type="ARBA" id="ARBA00023141"/>
    </source>
</evidence>
<keyword evidence="4" id="KW-0456">Lyase</keyword>
<dbReference type="Pfam" id="PF00800">
    <property type="entry name" value="PDT"/>
    <property type="match status" value="1"/>
</dbReference>
<organism evidence="7">
    <name type="scientific">marine metagenome</name>
    <dbReference type="NCBI Taxonomy" id="408172"/>
    <lineage>
        <taxon>unclassified sequences</taxon>
        <taxon>metagenomes</taxon>
        <taxon>ecological metagenomes</taxon>
    </lineage>
</organism>
<comment type="pathway">
    <text evidence="5">Amino-acid biosynthesis.</text>
</comment>
<dbReference type="SUPFAM" id="SSF55021">
    <property type="entry name" value="ACT-like"/>
    <property type="match status" value="1"/>
</dbReference>
<feature type="domain" description="Prephenate dehydratase" evidence="6">
    <location>
        <begin position="1"/>
        <end position="165"/>
    </location>
</feature>
<gene>
    <name evidence="7" type="ORF">METZ01_LOCUS133640</name>
</gene>
<proteinExistence type="predicted"/>
<keyword evidence="2" id="KW-0057">Aromatic amino acid biosynthesis</keyword>
<evidence type="ECO:0000256" key="3">
    <source>
        <dbReference type="ARBA" id="ARBA00023222"/>
    </source>
</evidence>